<dbReference type="InterPro" id="IPR014001">
    <property type="entry name" value="Helicase_ATP-bd"/>
</dbReference>
<keyword evidence="8 11" id="KW-0067">ATP-binding</keyword>
<feature type="short sequence motif" description="DEAH box" evidence="11">
    <location>
        <begin position="466"/>
        <end position="469"/>
    </location>
</feature>
<evidence type="ECO:0000256" key="10">
    <source>
        <dbReference type="ARBA" id="ARBA00048954"/>
    </source>
</evidence>
<dbReference type="PANTHER" id="PTHR11472">
    <property type="entry name" value="DNA REPAIR DEAD HELICASE RAD3/XP-D SUBFAMILY MEMBER"/>
    <property type="match status" value="1"/>
</dbReference>
<evidence type="ECO:0000313" key="16">
    <source>
        <dbReference type="Proteomes" id="UP000197032"/>
    </source>
</evidence>
<comment type="cofactor">
    <cofactor evidence="1">
        <name>[4Fe-4S] cluster</name>
        <dbReference type="ChEBI" id="CHEBI:49883"/>
    </cofactor>
</comment>
<keyword evidence="5" id="KW-0227">DNA damage</keyword>
<keyword evidence="2" id="KW-0004">4Fe-4S</keyword>
<dbReference type="GO" id="GO:0016887">
    <property type="term" value="F:ATP hydrolysis activity"/>
    <property type="evidence" value="ECO:0007669"/>
    <property type="project" value="RHEA"/>
</dbReference>
<comment type="caution">
    <text evidence="15">The sequence shown here is derived from an EMBL/GenBank/DDBJ whole genome shotgun (WGS) entry which is preliminary data.</text>
</comment>
<dbReference type="SMART" id="SM00487">
    <property type="entry name" value="DEXDc"/>
    <property type="match status" value="1"/>
</dbReference>
<dbReference type="PROSITE" id="PS51193">
    <property type="entry name" value="HELICASE_ATP_BIND_2"/>
    <property type="match status" value="1"/>
</dbReference>
<protein>
    <recommendedName>
        <fullName evidence="11 12">3'-5' exonuclease DinG</fullName>
        <ecNumber evidence="11 12">3.1.-.-</ecNumber>
    </recommendedName>
</protein>
<sequence>MRTYAVVDLETTGNNPAVHEIIEIAVVKIVDGVVSDEFTTLVRPSGPIPFFIQRLTGITDQMVEEAPEVREVLSHFWQFVGDTVLVAHNAAFDLGFLGKYSVTGVTNKVLDTLELSRILLPTLTSHRLVDLVKYYRISVEGLHRALKDARVTADIFLKLLQEAEELPLPVLDLINQTLANEEAELREVFRQAYRKAAGQFPPMPVRGSEKKYLFFSSEKATDEFPFESTRQTNERYFLPDEELAELLRPGGLMAEKFPAYEYRQQQEEMLLAISRAFNQKKHLVVEAGTGTGKSLAYLIPAAVWAVNTGERVVVATHTINLQEQLLEKDIPVLKDVLSLPVEAALVKGRNNYLCLHKWEALGEEMGKLPWEEKVFFLSLAVWLSRTSSGDRGEIGLEQNKLWQQVGADSASCLGPECHWYKHWCFVTRARRKAEKADLLVVNHSVMLSDIEADTRFLPDYRYLIIDEAHHLEDAATEQLGVTLRLSEILSRLSEVAKNLYALKRVKLKDNPSQKELENGRDTGPITACLEEATKQGENLAKALNQLFAHLKELCLKYSPDKGSAFWNYQLRITQKIRAVPLWSLVRESCETVTLNLRKMDKLLRELTAYLEKTDNISDRVSARKFAPCLTLGSQLCREIEDKINLCLADEDREYVCWIEAPVHGEEETTLRSAPVNVGPLLAEKIYRTKDTVIFTAATLCVGGSFDYFMSRVGLDLLAGRERERVETLKLDSPFDYSRQVLLCVVKDLPPPAAVLEDSYMVAISQLLIDIFTATKGRGLALFTSHQMLRKCYFMIKEKLEERGVGVLGHNIDGSRWRLIEKMTADPQTVILGSSSFWEGVDLPGSLLRCVVIVKLPFMSPTLPTVAARLEALERQRINSFYNYSLPQAIIRLQQGFGRLIRRKNDHGAVVILDQRILSKGYGKKLLESLPLRDYYLCDRASVGHTVGSWIKKKEKN</sequence>
<evidence type="ECO:0000256" key="4">
    <source>
        <dbReference type="ARBA" id="ARBA00022741"/>
    </source>
</evidence>
<keyword evidence="3 11" id="KW-0540">Nuclease</keyword>
<keyword evidence="16" id="KW-1185">Reference proteome</keyword>
<evidence type="ECO:0000256" key="3">
    <source>
        <dbReference type="ARBA" id="ARBA00022722"/>
    </source>
</evidence>
<evidence type="ECO:0000256" key="9">
    <source>
        <dbReference type="ARBA" id="ARBA00023204"/>
    </source>
</evidence>
<reference evidence="16" key="1">
    <citation type="journal article" date="2017" name="Appl. Environ. Microbiol.">
        <title>Genomic analysis of Calderihabitans maritimus KKC1, a thermophilic hydrogenogenic carboxydotrophic bacterium isolated from marine sediment.</title>
        <authorList>
            <person name="Omae K."/>
            <person name="Yoneda Y."/>
            <person name="Fukuyama Y."/>
            <person name="Yoshida T."/>
            <person name="Sako Y."/>
        </authorList>
    </citation>
    <scope>NUCLEOTIDE SEQUENCE [LARGE SCALE GENOMIC DNA]</scope>
    <source>
        <strain evidence="16">KKC1</strain>
    </source>
</reference>
<comment type="similarity">
    <text evidence="11 12">Belongs to the helicase family. DinG subfamily. Type 2 sub-subfamily.</text>
</comment>
<dbReference type="CDD" id="cd06127">
    <property type="entry name" value="DEDDh"/>
    <property type="match status" value="1"/>
</dbReference>
<feature type="binding site" evidence="11">
    <location>
        <begin position="287"/>
        <end position="294"/>
    </location>
    <ligand>
        <name>ATP</name>
        <dbReference type="ChEBI" id="CHEBI:30616"/>
    </ligand>
</feature>
<dbReference type="EC" id="3.1.-.-" evidence="11 12"/>
<dbReference type="InterPro" id="IPR012337">
    <property type="entry name" value="RNaseH-like_sf"/>
</dbReference>
<dbReference type="SUPFAM" id="SSF52540">
    <property type="entry name" value="P-loop containing nucleoside triphosphate hydrolases"/>
    <property type="match status" value="1"/>
</dbReference>
<comment type="function">
    <text evidence="11 12">3'-5' exonuclease.</text>
</comment>
<dbReference type="InterPro" id="IPR006054">
    <property type="entry name" value="DnaQ"/>
</dbReference>
<dbReference type="InterPro" id="IPR006310">
    <property type="entry name" value="DinG"/>
</dbReference>
<dbReference type="SUPFAM" id="SSF53098">
    <property type="entry name" value="Ribonuclease H-like"/>
    <property type="match status" value="1"/>
</dbReference>
<dbReference type="GO" id="GO:0008408">
    <property type="term" value="F:3'-5' exonuclease activity"/>
    <property type="evidence" value="ECO:0007669"/>
    <property type="project" value="UniProtKB-UniRule"/>
</dbReference>
<dbReference type="PROSITE" id="PS51192">
    <property type="entry name" value="HELICASE_ATP_BIND_1"/>
    <property type="match status" value="1"/>
</dbReference>
<evidence type="ECO:0000256" key="2">
    <source>
        <dbReference type="ARBA" id="ARBA00022485"/>
    </source>
</evidence>
<evidence type="ECO:0000256" key="11">
    <source>
        <dbReference type="HAMAP-Rule" id="MF_02206"/>
    </source>
</evidence>
<keyword evidence="7 11" id="KW-0269">Exonuclease</keyword>
<dbReference type="GO" id="GO:0051539">
    <property type="term" value="F:4 iron, 4 sulfur cluster binding"/>
    <property type="evidence" value="ECO:0007669"/>
    <property type="project" value="UniProtKB-KW"/>
</dbReference>
<keyword evidence="2" id="KW-0479">Metal-binding</keyword>
<evidence type="ECO:0000256" key="1">
    <source>
        <dbReference type="ARBA" id="ARBA00001966"/>
    </source>
</evidence>
<dbReference type="Pfam" id="PF13307">
    <property type="entry name" value="Helicase_C_2"/>
    <property type="match status" value="1"/>
</dbReference>
<evidence type="ECO:0000256" key="7">
    <source>
        <dbReference type="ARBA" id="ARBA00022839"/>
    </source>
</evidence>
<feature type="domain" description="Helicase ATP-binding" evidence="14">
    <location>
        <begin position="252"/>
        <end position="523"/>
    </location>
</feature>
<dbReference type="InterPro" id="IPR006555">
    <property type="entry name" value="ATP-dep_Helicase_C"/>
</dbReference>
<dbReference type="Gene3D" id="3.30.420.10">
    <property type="entry name" value="Ribonuclease H-like superfamily/Ribonuclease H"/>
    <property type="match status" value="1"/>
</dbReference>
<dbReference type="GO" id="GO:0006281">
    <property type="term" value="P:DNA repair"/>
    <property type="evidence" value="ECO:0007669"/>
    <property type="project" value="UniProtKB-KW"/>
</dbReference>
<evidence type="ECO:0000256" key="8">
    <source>
        <dbReference type="ARBA" id="ARBA00022840"/>
    </source>
</evidence>
<keyword evidence="6 11" id="KW-0378">Hydrolase</keyword>
<dbReference type="NCBIfam" id="TIGR01407">
    <property type="entry name" value="dinG_rel"/>
    <property type="match status" value="1"/>
</dbReference>
<dbReference type="GO" id="GO:0043139">
    <property type="term" value="F:5'-3' DNA helicase activity"/>
    <property type="evidence" value="ECO:0007669"/>
    <property type="project" value="UniProtKB-EC"/>
</dbReference>
<dbReference type="SMART" id="SM00479">
    <property type="entry name" value="EXOIII"/>
    <property type="match status" value="1"/>
</dbReference>
<evidence type="ECO:0000259" key="14">
    <source>
        <dbReference type="PROSITE" id="PS51193"/>
    </source>
</evidence>
<evidence type="ECO:0000256" key="6">
    <source>
        <dbReference type="ARBA" id="ARBA00022801"/>
    </source>
</evidence>
<evidence type="ECO:0000259" key="13">
    <source>
        <dbReference type="PROSITE" id="PS51192"/>
    </source>
</evidence>
<dbReference type="InterPro" id="IPR027417">
    <property type="entry name" value="P-loop_NTPase"/>
</dbReference>
<name>A0A1Z5HY86_9FIRM</name>
<keyword evidence="2" id="KW-0411">Iron-sulfur</keyword>
<dbReference type="AlphaFoldDB" id="A0A1Z5HY86"/>
<dbReference type="GO" id="GO:0003887">
    <property type="term" value="F:DNA-directed DNA polymerase activity"/>
    <property type="evidence" value="ECO:0007669"/>
    <property type="project" value="InterPro"/>
</dbReference>
<keyword evidence="4 11" id="KW-0547">Nucleotide-binding</keyword>
<evidence type="ECO:0000256" key="5">
    <source>
        <dbReference type="ARBA" id="ARBA00022763"/>
    </source>
</evidence>
<dbReference type="GO" id="GO:0003677">
    <property type="term" value="F:DNA binding"/>
    <property type="evidence" value="ECO:0007669"/>
    <property type="project" value="InterPro"/>
</dbReference>
<dbReference type="InterPro" id="IPR045028">
    <property type="entry name" value="DinG/Rad3-like"/>
</dbReference>
<dbReference type="Pfam" id="PF00270">
    <property type="entry name" value="DEAD"/>
    <property type="match status" value="1"/>
</dbReference>
<dbReference type="InterPro" id="IPR014013">
    <property type="entry name" value="Helic_SF1/SF2_ATP-bd_DinG/Rad3"/>
</dbReference>
<dbReference type="Proteomes" id="UP000197032">
    <property type="component" value="Unassembled WGS sequence"/>
</dbReference>
<dbReference type="HAMAP" id="MF_02206">
    <property type="entry name" value="DinG_exonucl"/>
    <property type="match status" value="1"/>
</dbReference>
<comment type="catalytic activity">
    <reaction evidence="10">
        <text>ATP + H2O = ADP + phosphate + H(+)</text>
        <dbReference type="Rhea" id="RHEA:13065"/>
        <dbReference type="ChEBI" id="CHEBI:15377"/>
        <dbReference type="ChEBI" id="CHEBI:15378"/>
        <dbReference type="ChEBI" id="CHEBI:30616"/>
        <dbReference type="ChEBI" id="CHEBI:43474"/>
        <dbReference type="ChEBI" id="CHEBI:456216"/>
        <dbReference type="EC" id="5.6.2.3"/>
    </reaction>
</comment>
<keyword evidence="9" id="KW-0234">DNA repair</keyword>
<dbReference type="GO" id="GO:0005524">
    <property type="term" value="F:ATP binding"/>
    <property type="evidence" value="ECO:0007669"/>
    <property type="project" value="UniProtKB-UniRule"/>
</dbReference>
<dbReference type="GO" id="GO:0006260">
    <property type="term" value="P:DNA replication"/>
    <property type="evidence" value="ECO:0007669"/>
    <property type="project" value="InterPro"/>
</dbReference>
<dbReference type="SMART" id="SM00491">
    <property type="entry name" value="HELICc2"/>
    <property type="match status" value="1"/>
</dbReference>
<proteinExistence type="inferred from homology"/>
<accession>A0A1Z5HY86</accession>
<evidence type="ECO:0000313" key="15">
    <source>
        <dbReference type="EMBL" id="GAW94250.1"/>
    </source>
</evidence>
<dbReference type="SMART" id="SM00488">
    <property type="entry name" value="DEXDc2"/>
    <property type="match status" value="1"/>
</dbReference>
<dbReference type="InterPro" id="IPR013520">
    <property type="entry name" value="Ribonucl_H"/>
</dbReference>
<feature type="domain" description="Helicase ATP-binding" evidence="13">
    <location>
        <begin position="274"/>
        <end position="507"/>
    </location>
</feature>
<dbReference type="InterPro" id="IPR006554">
    <property type="entry name" value="Helicase-like_DEXD_c2"/>
</dbReference>
<dbReference type="Pfam" id="PF00929">
    <property type="entry name" value="RNase_T"/>
    <property type="match status" value="1"/>
</dbReference>
<dbReference type="EMBL" id="BDGJ01000207">
    <property type="protein sequence ID" value="GAW94250.1"/>
    <property type="molecule type" value="Genomic_DNA"/>
</dbReference>
<dbReference type="InterPro" id="IPR011545">
    <property type="entry name" value="DEAD/DEAH_box_helicase_dom"/>
</dbReference>
<evidence type="ECO:0000256" key="12">
    <source>
        <dbReference type="RuleBase" id="RU364106"/>
    </source>
</evidence>
<dbReference type="Gene3D" id="3.40.50.300">
    <property type="entry name" value="P-loop containing nucleotide triphosphate hydrolases"/>
    <property type="match status" value="2"/>
</dbReference>
<dbReference type="InterPro" id="IPR036397">
    <property type="entry name" value="RNaseH_sf"/>
</dbReference>
<dbReference type="FunFam" id="3.30.420.10:FF:000045">
    <property type="entry name" value="3'-5' exonuclease DinG"/>
    <property type="match status" value="1"/>
</dbReference>
<dbReference type="PANTHER" id="PTHR11472:SF34">
    <property type="entry name" value="REGULATOR OF TELOMERE ELONGATION HELICASE 1"/>
    <property type="match status" value="1"/>
</dbReference>
<gene>
    <name evidence="11 12" type="primary">dinG</name>
    <name evidence="15" type="ORF">KKC1_33610</name>
</gene>
<organism evidence="15 16">
    <name type="scientific">Calderihabitans maritimus</name>
    <dbReference type="NCBI Taxonomy" id="1246530"/>
    <lineage>
        <taxon>Bacteria</taxon>
        <taxon>Bacillati</taxon>
        <taxon>Bacillota</taxon>
        <taxon>Clostridia</taxon>
        <taxon>Neomoorellales</taxon>
        <taxon>Calderihabitantaceae</taxon>
        <taxon>Calderihabitans</taxon>
    </lineage>
</organism>
<keyword evidence="2" id="KW-0408">Iron</keyword>
<dbReference type="NCBIfam" id="TIGR00573">
    <property type="entry name" value="dnaq"/>
    <property type="match status" value="1"/>
</dbReference>